<name>A0A195F3T5_9HYME</name>
<dbReference type="SMART" id="SM00368">
    <property type="entry name" value="LRR_RI"/>
    <property type="match status" value="3"/>
</dbReference>
<sequence length="404" mass="46187">MDWHSTRTFRRCARKDRRQPVLYTNCLLQCFVHSVADCLKNSLMITSLILDGIPLTPKYLRILADGLVNNRNLRNLSLARCRIGDMGCYMLLESLQCNSNLHVLNLSSCCLTNRSATCLSFFLKKKKEDLLQNVWKESTLSRDARTTKEEGLQVLILDKNHRFSDTGLKQLIRILKNDFWLKTLCLRCCGITQRGGEIVLELLQTNSVLTQVDLRDNEVSADILQIILNYFVSFFENPHNLLPDITQFGMIKIMGWRGKYAVHMQRNNEQRNPPFPTIEERKDRKLRECAGKEEENIIHWRFRRFRGAYLDGNVSADERKAKCLSRNRRSASPAFLSVLIMRLRGKSPKDIVLSSGRSSDSKILECTSVARNMAVSRFGRVAIGARVVNAVEQIDGGDKGETVA</sequence>
<dbReference type="STRING" id="34720.A0A195F3T5"/>
<proteinExistence type="predicted"/>
<reference evidence="1 2" key="1">
    <citation type="submission" date="2016-03" db="EMBL/GenBank/DDBJ databases">
        <title>Trachymyrmex septentrionalis WGS genome.</title>
        <authorList>
            <person name="Nygaard S."/>
            <person name="Hu H."/>
            <person name="Boomsma J."/>
            <person name="Zhang G."/>
        </authorList>
    </citation>
    <scope>NUCLEOTIDE SEQUENCE [LARGE SCALE GENOMIC DNA]</scope>
    <source>
        <strain evidence="1">Tsep2-gDNA-1</strain>
        <tissue evidence="1">Whole body</tissue>
    </source>
</reference>
<dbReference type="PRINTS" id="PR02062">
    <property type="entry name" value="CENTROSOME78"/>
</dbReference>
<dbReference type="GO" id="GO:0044782">
    <property type="term" value="P:cilium organization"/>
    <property type="evidence" value="ECO:0007669"/>
    <property type="project" value="TreeGrafter"/>
</dbReference>
<evidence type="ECO:0000313" key="2">
    <source>
        <dbReference type="Proteomes" id="UP000078541"/>
    </source>
</evidence>
<dbReference type="InterPro" id="IPR026212">
    <property type="entry name" value="Cep78"/>
</dbReference>
<protein>
    <submittedName>
        <fullName evidence="1">Protein Cep78 like protein</fullName>
    </submittedName>
</protein>
<dbReference type="Proteomes" id="UP000078541">
    <property type="component" value="Unassembled WGS sequence"/>
</dbReference>
<dbReference type="InterPro" id="IPR001611">
    <property type="entry name" value="Leu-rich_rpt"/>
</dbReference>
<dbReference type="PANTHER" id="PTHR24110:SF3">
    <property type="entry name" value="CENTROSOMAL PROTEIN OF 78 KDA"/>
    <property type="match status" value="1"/>
</dbReference>
<dbReference type="GO" id="GO:0005813">
    <property type="term" value="C:centrosome"/>
    <property type="evidence" value="ECO:0007669"/>
    <property type="project" value="TreeGrafter"/>
</dbReference>
<evidence type="ECO:0000313" key="1">
    <source>
        <dbReference type="EMBL" id="KYN34744.1"/>
    </source>
</evidence>
<dbReference type="InterPro" id="IPR032675">
    <property type="entry name" value="LRR_dom_sf"/>
</dbReference>
<gene>
    <name evidence="1" type="ORF">ALC56_11233</name>
</gene>
<dbReference type="EMBL" id="KQ981856">
    <property type="protein sequence ID" value="KYN34744.1"/>
    <property type="molecule type" value="Genomic_DNA"/>
</dbReference>
<dbReference type="Pfam" id="PF13516">
    <property type="entry name" value="LRR_6"/>
    <property type="match status" value="2"/>
</dbReference>
<organism evidence="1 2">
    <name type="scientific">Trachymyrmex septentrionalis</name>
    <dbReference type="NCBI Taxonomy" id="34720"/>
    <lineage>
        <taxon>Eukaryota</taxon>
        <taxon>Metazoa</taxon>
        <taxon>Ecdysozoa</taxon>
        <taxon>Arthropoda</taxon>
        <taxon>Hexapoda</taxon>
        <taxon>Insecta</taxon>
        <taxon>Pterygota</taxon>
        <taxon>Neoptera</taxon>
        <taxon>Endopterygota</taxon>
        <taxon>Hymenoptera</taxon>
        <taxon>Apocrita</taxon>
        <taxon>Aculeata</taxon>
        <taxon>Formicoidea</taxon>
        <taxon>Formicidae</taxon>
        <taxon>Myrmicinae</taxon>
        <taxon>Trachymyrmex</taxon>
    </lineage>
</organism>
<dbReference type="Gene3D" id="3.80.10.10">
    <property type="entry name" value="Ribonuclease Inhibitor"/>
    <property type="match status" value="2"/>
</dbReference>
<keyword evidence="2" id="KW-1185">Reference proteome</keyword>
<dbReference type="PANTHER" id="PTHR24110">
    <property type="entry name" value="CENTROSOMAL PROTEIN OF 78 KDA"/>
    <property type="match status" value="1"/>
</dbReference>
<dbReference type="SUPFAM" id="SSF52047">
    <property type="entry name" value="RNI-like"/>
    <property type="match status" value="1"/>
</dbReference>
<dbReference type="GO" id="GO:0036064">
    <property type="term" value="C:ciliary basal body"/>
    <property type="evidence" value="ECO:0007669"/>
    <property type="project" value="TreeGrafter"/>
</dbReference>
<dbReference type="AlphaFoldDB" id="A0A195F3T5"/>
<accession>A0A195F3T5</accession>